<dbReference type="VEuPathDB" id="VectorBase:AARA011451"/>
<evidence type="ECO:0000256" key="3">
    <source>
        <dbReference type="ARBA" id="ARBA00023136"/>
    </source>
</evidence>
<feature type="region of interest" description="Disordered" evidence="4">
    <location>
        <begin position="1293"/>
        <end position="1315"/>
    </location>
</feature>
<feature type="compositionally biased region" description="Polar residues" evidence="4">
    <location>
        <begin position="1699"/>
        <end position="1709"/>
    </location>
</feature>
<feature type="region of interest" description="Disordered" evidence="4">
    <location>
        <begin position="658"/>
        <end position="693"/>
    </location>
</feature>
<feature type="domain" description="C2" evidence="5">
    <location>
        <begin position="4335"/>
        <end position="4460"/>
    </location>
</feature>
<dbReference type="SMART" id="SM00239">
    <property type="entry name" value="C2"/>
    <property type="match status" value="2"/>
</dbReference>
<feature type="region of interest" description="Disordered" evidence="4">
    <location>
        <begin position="765"/>
        <end position="824"/>
    </location>
</feature>
<dbReference type="VEuPathDB" id="VectorBase:AARA21_000411"/>
<feature type="compositionally biased region" description="Low complexity" evidence="4">
    <location>
        <begin position="4084"/>
        <end position="4099"/>
    </location>
</feature>
<feature type="region of interest" description="Disordered" evidence="4">
    <location>
        <begin position="3444"/>
        <end position="3574"/>
    </location>
</feature>
<feature type="compositionally biased region" description="Polar residues" evidence="4">
    <location>
        <begin position="3444"/>
        <end position="3453"/>
    </location>
</feature>
<feature type="compositionally biased region" description="Gly residues" evidence="4">
    <location>
        <begin position="271"/>
        <end position="282"/>
    </location>
</feature>
<dbReference type="GO" id="GO:0042043">
    <property type="term" value="F:neurexin family protein binding"/>
    <property type="evidence" value="ECO:0007669"/>
    <property type="project" value="TreeGrafter"/>
</dbReference>
<evidence type="ECO:0000256" key="1">
    <source>
        <dbReference type="ARBA" id="ARBA00004370"/>
    </source>
</evidence>
<feature type="region of interest" description="Disordered" evidence="4">
    <location>
        <begin position="105"/>
        <end position="464"/>
    </location>
</feature>
<feature type="region of interest" description="Disordered" evidence="4">
    <location>
        <begin position="2288"/>
        <end position="2308"/>
    </location>
</feature>
<evidence type="ECO:0000256" key="2">
    <source>
        <dbReference type="ARBA" id="ARBA00022737"/>
    </source>
</evidence>
<feature type="compositionally biased region" description="Basic and acidic residues" evidence="4">
    <location>
        <begin position="1081"/>
        <end position="1091"/>
    </location>
</feature>
<dbReference type="CDD" id="cd08521">
    <property type="entry name" value="C2A_SLP"/>
    <property type="match status" value="1"/>
</dbReference>
<feature type="compositionally biased region" description="Basic and acidic residues" evidence="4">
    <location>
        <begin position="2899"/>
        <end position="2909"/>
    </location>
</feature>
<feature type="compositionally biased region" description="Basic and acidic residues" evidence="4">
    <location>
        <begin position="1452"/>
        <end position="1463"/>
    </location>
</feature>
<feature type="region of interest" description="Disordered" evidence="4">
    <location>
        <begin position="4030"/>
        <end position="4106"/>
    </location>
</feature>
<feature type="region of interest" description="Disordered" evidence="4">
    <location>
        <begin position="3698"/>
        <end position="3795"/>
    </location>
</feature>
<feature type="compositionally biased region" description="Gly residues" evidence="4">
    <location>
        <begin position="2931"/>
        <end position="2950"/>
    </location>
</feature>
<feature type="region of interest" description="Disordered" evidence="4">
    <location>
        <begin position="1528"/>
        <end position="1563"/>
    </location>
</feature>
<feature type="domain" description="C2" evidence="5">
    <location>
        <begin position="4150"/>
        <end position="4272"/>
    </location>
</feature>
<dbReference type="Proteomes" id="UP000075840">
    <property type="component" value="Unassembled WGS sequence"/>
</dbReference>
<feature type="compositionally biased region" description="Basic and acidic residues" evidence="4">
    <location>
        <begin position="2469"/>
        <end position="2483"/>
    </location>
</feature>
<feature type="compositionally biased region" description="Polar residues" evidence="4">
    <location>
        <begin position="214"/>
        <end position="231"/>
    </location>
</feature>
<feature type="region of interest" description="Disordered" evidence="4">
    <location>
        <begin position="1137"/>
        <end position="1177"/>
    </location>
</feature>
<feature type="compositionally biased region" description="Low complexity" evidence="4">
    <location>
        <begin position="3807"/>
        <end position="3822"/>
    </location>
</feature>
<feature type="region of interest" description="Disordered" evidence="4">
    <location>
        <begin position="1448"/>
        <end position="1498"/>
    </location>
</feature>
<feature type="compositionally biased region" description="Low complexity" evidence="4">
    <location>
        <begin position="1872"/>
        <end position="1900"/>
    </location>
</feature>
<feature type="region of interest" description="Disordered" evidence="4">
    <location>
        <begin position="1399"/>
        <end position="1422"/>
    </location>
</feature>
<feature type="compositionally biased region" description="Low complexity" evidence="4">
    <location>
        <begin position="2417"/>
        <end position="2431"/>
    </location>
</feature>
<feature type="compositionally biased region" description="Low complexity" evidence="4">
    <location>
        <begin position="1399"/>
        <end position="1408"/>
    </location>
</feature>
<feature type="region of interest" description="Disordered" evidence="4">
    <location>
        <begin position="1818"/>
        <end position="2206"/>
    </location>
</feature>
<feature type="compositionally biased region" description="Acidic residues" evidence="4">
    <location>
        <begin position="149"/>
        <end position="160"/>
    </location>
</feature>
<feature type="region of interest" description="Disordered" evidence="4">
    <location>
        <begin position="2538"/>
        <end position="2558"/>
    </location>
</feature>
<feature type="compositionally biased region" description="Gly residues" evidence="4">
    <location>
        <begin position="2835"/>
        <end position="2861"/>
    </location>
</feature>
<feature type="compositionally biased region" description="Polar residues" evidence="4">
    <location>
        <begin position="3188"/>
        <end position="3211"/>
    </location>
</feature>
<keyword evidence="3" id="KW-0472">Membrane</keyword>
<dbReference type="GO" id="GO:0070382">
    <property type="term" value="C:exocytic vesicle"/>
    <property type="evidence" value="ECO:0007669"/>
    <property type="project" value="TreeGrafter"/>
</dbReference>
<feature type="region of interest" description="Disordered" evidence="4">
    <location>
        <begin position="2995"/>
        <end position="3049"/>
    </location>
</feature>
<feature type="compositionally biased region" description="Low complexity" evidence="4">
    <location>
        <begin position="3477"/>
        <end position="3487"/>
    </location>
</feature>
<evidence type="ECO:0000313" key="6">
    <source>
        <dbReference type="EnsemblMetazoa" id="AARA011451-PA"/>
    </source>
</evidence>
<feature type="compositionally biased region" description="Low complexity" evidence="4">
    <location>
        <begin position="1643"/>
        <end position="1658"/>
    </location>
</feature>
<feature type="compositionally biased region" description="Acidic residues" evidence="4">
    <location>
        <begin position="3746"/>
        <end position="3755"/>
    </location>
</feature>
<feature type="compositionally biased region" description="Acidic residues" evidence="4">
    <location>
        <begin position="1910"/>
        <end position="1932"/>
    </location>
</feature>
<feature type="compositionally biased region" description="Low complexity" evidence="4">
    <location>
        <begin position="3535"/>
        <end position="3544"/>
    </location>
</feature>
<feature type="compositionally biased region" description="Low complexity" evidence="4">
    <location>
        <begin position="2760"/>
        <end position="2790"/>
    </location>
</feature>
<keyword evidence="2" id="KW-0677">Repeat</keyword>
<keyword evidence="7" id="KW-1185">Reference proteome</keyword>
<dbReference type="PROSITE" id="PS50004">
    <property type="entry name" value="C2"/>
    <property type="match status" value="2"/>
</dbReference>
<protein>
    <recommendedName>
        <fullName evidence="5">C2 domain-containing protein</fullName>
    </recommendedName>
</protein>
<feature type="compositionally biased region" description="Polar residues" evidence="4">
    <location>
        <begin position="3761"/>
        <end position="3795"/>
    </location>
</feature>
<dbReference type="FunFam" id="2.60.40.150:FF:000310">
    <property type="entry name" value="AGAP005288-PA"/>
    <property type="match status" value="1"/>
</dbReference>
<feature type="compositionally biased region" description="Basic and acidic residues" evidence="4">
    <location>
        <begin position="877"/>
        <end position="893"/>
    </location>
</feature>
<feature type="compositionally biased region" description="Low complexity" evidence="4">
    <location>
        <begin position="3400"/>
        <end position="3422"/>
    </location>
</feature>
<evidence type="ECO:0000313" key="7">
    <source>
        <dbReference type="Proteomes" id="UP000075840"/>
    </source>
</evidence>
<feature type="compositionally biased region" description="Basic residues" evidence="4">
    <location>
        <begin position="3454"/>
        <end position="3464"/>
    </location>
</feature>
<feature type="compositionally biased region" description="Low complexity" evidence="4">
    <location>
        <begin position="2998"/>
        <end position="3010"/>
    </location>
</feature>
<feature type="compositionally biased region" description="Polar residues" evidence="4">
    <location>
        <begin position="396"/>
        <end position="406"/>
    </location>
</feature>
<feature type="region of interest" description="Disordered" evidence="4">
    <location>
        <begin position="1073"/>
        <end position="1105"/>
    </location>
</feature>
<dbReference type="GO" id="GO:0005886">
    <property type="term" value="C:plasma membrane"/>
    <property type="evidence" value="ECO:0007669"/>
    <property type="project" value="TreeGrafter"/>
</dbReference>
<feature type="region of interest" description="Disordered" evidence="4">
    <location>
        <begin position="2722"/>
        <end position="2810"/>
    </location>
</feature>
<dbReference type="InterPro" id="IPR035892">
    <property type="entry name" value="C2_domain_sf"/>
</dbReference>
<feature type="compositionally biased region" description="Basic residues" evidence="4">
    <location>
        <begin position="2874"/>
        <end position="2885"/>
    </location>
</feature>
<feature type="compositionally biased region" description="Basic residues" evidence="4">
    <location>
        <begin position="1468"/>
        <end position="1479"/>
    </location>
</feature>
<feature type="compositionally biased region" description="Basic and acidic residues" evidence="4">
    <location>
        <begin position="105"/>
        <end position="116"/>
    </location>
</feature>
<feature type="compositionally biased region" description="Basic and acidic residues" evidence="4">
    <location>
        <begin position="1768"/>
        <end position="1786"/>
    </location>
</feature>
<dbReference type="Pfam" id="PF00168">
    <property type="entry name" value="C2"/>
    <property type="match status" value="2"/>
</dbReference>
<feature type="region of interest" description="Disordered" evidence="4">
    <location>
        <begin position="2469"/>
        <end position="2518"/>
    </location>
</feature>
<feature type="region of interest" description="Disordered" evidence="4">
    <location>
        <begin position="2643"/>
        <end position="2704"/>
    </location>
</feature>
<feature type="compositionally biased region" description="Polar residues" evidence="4">
    <location>
        <begin position="290"/>
        <end position="302"/>
    </location>
</feature>
<organism evidence="6 7">
    <name type="scientific">Anopheles arabiensis</name>
    <name type="common">Mosquito</name>
    <dbReference type="NCBI Taxonomy" id="7173"/>
    <lineage>
        <taxon>Eukaryota</taxon>
        <taxon>Metazoa</taxon>
        <taxon>Ecdysozoa</taxon>
        <taxon>Arthropoda</taxon>
        <taxon>Hexapoda</taxon>
        <taxon>Insecta</taxon>
        <taxon>Pterygota</taxon>
        <taxon>Neoptera</taxon>
        <taxon>Endopterygota</taxon>
        <taxon>Diptera</taxon>
        <taxon>Nematocera</taxon>
        <taxon>Culicoidea</taxon>
        <taxon>Culicidae</taxon>
        <taxon>Anophelinae</taxon>
        <taxon>Anopheles</taxon>
    </lineage>
</organism>
<evidence type="ECO:0000256" key="4">
    <source>
        <dbReference type="SAM" id="MobiDB-lite"/>
    </source>
</evidence>
<sequence length="4498" mass="473509">MDGKERKQQLSRQDRFLRGALNGPGQIFCITVAEAIESRVCVTNGSSNPERPSQLADESDWMSDYADSNLKRRSSISKDYLPAGATTSATTDWLRKSIRRSWTISKDDNGATRDPDVQPYPNPHLPRKQSQSSYPSLVKHPYFNPLSMADEDEYGEEEEAMAAAEEHMGGNHRPSAALRRAMPPRQSTLPNPDGGAIYYGSNNNLMPPGAASVSPKQQLSPSPQYGTSPYHTDNEADNETGSDHRSPLAARYKIRRQSTLPCKPNEMQLEGGSGGGGGGPLHGSGPKIMMSSSPNSRTNLYSKSPERDGLDTIMSKQQQQRFPPFPLQSQQQQQQQQQGPPPVGQQRQLPTSPNRLVFNKSPDSGTESGPGASESAGTSPHQVGPGGRGGARPGSYQMTRQATLPNPEQHMKLLPTSPPKKQLSPHSIKRSPDFARQNTLPAGAMAPAQQQQQQPAAPGGPQSAPVLLPMALAAASSCSSLVGTDGTGTGGAPAGVTMNSLSVHQHGPKFMPISPRQKASFLFPQPAAPAPRPFHSQQHFPTHLNTSPSASTVSSGVVGGAAIGGGGGPIAGVSHSSSTSLASAVASKMIKVRSHSNEEYTMAPAARAPPALLGMGTVSEGRRMLPEIPTGGGGPGGSRSPRLVRQEHVRDELLIGGAGHSVAGHGPHTADKRTTTSSSSSSSPKQKTFAEAKQTMAAAEDGTMMMGYELYGGGPAAAAAASSGYDEFYDEDQEFSLGPIETVGYQDGEEAARGGNEAFMLMQNQQQQQQQRLPFVPNDSSPDSVGGTPGVSYGMANRKDRLRSRRKSRDVYDHQDELGGGVTNAMIDGVDSAVGGGPAVAAHVSEPTKRKPETMRSISEEAPAAKPPKPITRRSLSHPEKDTQVYNSKKLDSSKIPSPKPLTELQDRQHKPSSAIGSSTSPRRKNIKSFDCGTITSKASNLQPGSYGAQQYQTPDTGAGSGGPSSVSPGIVTESSCSSNNTRTSGYGGSATTLAGNVPGGGGGLAGTGGGAIGGFQSFGQRKISAFQQILQRQRLQKRDSKSLDIVASKLMEEKYGSRGQDVDVSKSLDDGIFSESAGHQSDDNSSDEHINLTYKPPSSKDNKTTLGEAEIQNAVEAAAVIFKKVVLQRREENKCKPSNANHECHSSADGLTDESGTLGGYSSSETEAAGRMQSIGGQQSVRAGAAAMLPPDYEEYRLVFFSSDSSSKEEEYDSSSTSSSTAMRHARRHRYSAAASAPSLDECDWDYFEPDMMPGADEAKSAFFYEMLAMATGLGKCEGLSHGQCANAATGSTAKASGARKPDTQPPTSAPSSQPFCHCECCNRRQMQYVPIPVPVPVPVPIAAFQSWLYEQQQQLLLMHGAGGATADTLAGGASAEFAIRTDLMQQLWQKFAESEAASVRSSSVAPEPEPSTVGRKQQQQQLPNYPKCACRVGGGSARRELLEATCATSESHDSSDNERNAATKVRTCKHLTARHSKSGSGSGGGGGAESERVFGTGRSPVSVGAVSASNASTAGSVSVGGRVHVQKAAPSSPTGAVGSVSDSARRCSSLRSSDRDSLSSSSVVDEADAAAAAAAAALQLLHRGGVVVPPVRAGEFPVTAAVPVTASAANDIIAIQAQDNSGGRSRRPETREIAPDSNVRASGAATSSSAPSSAGGTTTIAAAGAAGLDTMEQQLAIVSPDGLPDIALQQREPPTAPQQSVEASAAQQFGAARDMANGDDNRVASDNRPGAGIDKRTVNDGDDTPPAANETVVKAREAAMATTSRGAEEASERKEVKQCDRSEWLGKGSKNSTMVMVGEGQPDGHLQYELLYHLAQTGGRSSPSSSSASSSEAENTTTAALEQQQDGEEGGGGIRKVRVGKYSFHLADGSNSNSPYATSASSAASSLRERGSSSSASSDSEDGGERREDDDDDDDDDDGCCFDGDDDEEEERRLPRGAGGSSGRGKRFSAVMVINPGRGSSGSSGSSDDDDGEGPTDTDSDNNNDNQSIKAEANRRRYGEVAGFPPAGGYDDDGSGGSGGIVVLKRVKNISPDRAEEQTDDKLVRQSAEVSIEEQNESIVGSGRRSAPPTTEAANAAMALVDHGQQQQGSSNVEQRQCDDEVEGGSRISGNTDSSSSPPANIERSANAGETYAHNEPPQQQQQQKLEEKGAPDTLALDADCCQQKHPPEQQQQQGDSIKVEEKPQHHAHHQTGESSSCTDGNSISSVTGVYRVRTPTPAQGCANACVSDATTERECVGGGATTSSTGCSVAALGDIRSPLTTPQSSSNGNSSNKFTSLVMITAAGPSSRVASDHRESVNDGSETNEETGLEAGLEAAEIQVNVASSSTPTTVLVLPESGPAERASEEEVVHVLSPSVAVVPDEVTQQQQLLLKHTTASVTETTCPSLPECLPAQRPAGSSGSGTMQQHHHVHTTAAVQQPSSSSAAGADAAEHDRKSSTEGYEQNPATTLIAAAGAPLELDHRPVMDEGARSDDSVDRGSDCDESYPRQCVPVQREGENDDAAADGVGSDGGENFASFDSMEEAAAAQLYSSEMERYEGDDDDGDDMQNGNVTQGENVTVTTGSATLSAVICLEDGLADDDSWVEEISQDEEEFATTTATDSDLDDSSEEMSFANDREEELRGYNRTAIDFTLHTIVEESCEDSEMEGRGSAGTHGRKRGRGRARGAGGGEHGFDAGGRGGDDEDDDDDDGDNRRDPANRLSASELEKYFFYGLSGDVGGGGGGSSSKHGGAVDGADGAGGTGYGMMLHDEQSEMSEESSSLCSDGHDSLGSGTASGSASAARLSGASFESHDPEDDEQGDHSADSVADLASSRLEKYFLTGFLGYNSTSDRGNGGGASGGGVGNGGGGNGSDGSGGSVGSDSEGHASPEQRRKRLVRARGATRSHSSLDNLLLAGKESEQQQHGHESIGSNVSQSGGGSSYDATGMIAGSGGSGGPSSGNAVIGGSGDLDNSSETDTCDESASALYAHQERTESASLHDTIGKRKKKFMAKKMDAALARAEQQQQQQHHALVGDAGPGAIGSESEDSRKTPLPSIPLDAGGSLVAPGSPSLLPVAGIENSRKQTSRDSGFIGSNDDLLKEDQAGSASKAIATATVEPILEEGKADIKEGGSEMLSAEAQRAPESSVTARPPISPGSAGGLPKGGLVNLVRKDSFNNWSSDEETNLMMSKMRQFFKSLVAASANTRKLPNSTGSTPGVSGSNTPQQGGSTPVARPRAASMRTKPPQLVYFESELTRLMKTVPGIRDEQVREIVEYLSSEDTWSDSYDSSDYTSSDLEGTAAAAAVVGGNPFGLQEEISASCRQIISKFDGSSARKDEEGDIGDGGLVTVAQKEESPLIAHHRHHHLQQQQQQHQPPYHQTPLSKETAFVYQRLVASLSKVVVSEPPARVDTSDEPIDTGANGSPATGTAGAANSSSSSPPLIAKVMHHIGSRLVALMHEVSSGESHASVSPKQHRISSHRKSGQTMLPGGGIGAAGASASATGAMGHHHHHLHHHHHHHHQHISATTTEDDEDSSTSESNERQHHYHHHRARGAAVGAIAPGPTTLTGGPEEEDEMGAGEGGAAGMSSSSSASYAMMLPRSKSHDLLLSDQRTQGQYQYPYSGTGSDMVGEERGEASDYERFSWRGSFESALLANGDSRTKLSMLDNSSSSKSILVAKRRSAGDLLFNNQNLSQEQLDRVRSCGSIGGDREELWEAKQQQSHHYNQQYLQVQQQQQPHQQHHHQHYPPSSSTSGSRRRLSSVAADEEDTDSDEGVMKGGSSNRLVLASRSTLPRSLQNTTMTSGTTNSLPRLPTSNLQTIMQSVASSSAGSSAPGTPGSSLVVSGASSKPLSATTGSSSGGGVGMGQKSQSVYHFLQNNVKSARYRAPGFNRPPSAPKRAMSAPGLQPPYPRRERRNRMQQLSNVWYNSTESCWQRKGGHDDEDVDAAFEAYKLQLGGTTVALAGSANAAGPDYDALSPSQKSTIRKLNKNASWGWNDSFRSVSDRFLESLELDDVSSGDNSLRKKFSVCCRKRLASPFRESKAILGEIELEESHSPELTGSTGALGTEDDPHGSGGSRSAAGDGYDRQGDGTASNGMQHKGGSIVSSPVGSAGGASDNWPSQSDEDIDRLVALHQNRASLSSLGVRSDSMASVYSGAGEGRYGTVTVRGQIEFGMQYNYKQGALEIHVKQCKDLAAVDTKRNRSDPYVKVYLLPDKSKSGKRKTKVKKHTLNPVFDEVLRFHMSLNSLQTRTIWITVWHSDMFGRNDFLGEVMMGLQDKVFDNPQPQWYQLQERSEPFEDLSAYKGDIIVGLKYVSADADGGGIMGAGSGVIGGSGGSTSSGFGTLNLRKFSTRSLTSNSSSTLSGHSKGALHVLVKEAKHLQPIKSNGTCDAFCKSYLLPDKNRSSKQKTPVIKRTNSPVWNYTFVYEDVSLAELSERALELTIWDHDRLASNEFLGGVRFSLGNGKHNGRAVEWMDSTGKELSLWQNMINRPNFWVEGALVLRPSLENAKFST</sequence>
<feature type="region of interest" description="Disordered" evidence="4">
    <location>
        <begin position="3188"/>
        <end position="3222"/>
    </location>
</feature>
<feature type="compositionally biased region" description="Basic residues" evidence="4">
    <location>
        <begin position="3488"/>
        <end position="3504"/>
    </location>
</feature>
<feature type="compositionally biased region" description="Acidic residues" evidence="4">
    <location>
        <begin position="2684"/>
        <end position="2693"/>
    </location>
</feature>
<dbReference type="InterPro" id="IPR000008">
    <property type="entry name" value="C2_dom"/>
</dbReference>
<feature type="compositionally biased region" description="Polar residues" evidence="4">
    <location>
        <begin position="2399"/>
        <end position="2408"/>
    </location>
</feature>
<comment type="subcellular location">
    <subcellularLocation>
        <location evidence="1">Membrane</location>
    </subcellularLocation>
</comment>
<feature type="compositionally biased region" description="Polar residues" evidence="4">
    <location>
        <begin position="2110"/>
        <end position="2121"/>
    </location>
</feature>
<proteinExistence type="predicted"/>
<feature type="compositionally biased region" description="Low complexity" evidence="4">
    <location>
        <begin position="317"/>
        <end position="350"/>
    </location>
</feature>
<dbReference type="PANTHER" id="PTHR45716">
    <property type="entry name" value="BITESIZE, ISOFORM I"/>
    <property type="match status" value="1"/>
</dbReference>
<feature type="compositionally biased region" description="Low complexity" evidence="4">
    <location>
        <begin position="1823"/>
        <end position="1833"/>
    </location>
</feature>
<feature type="compositionally biased region" description="Polar residues" evidence="4">
    <location>
        <begin position="973"/>
        <end position="986"/>
    </location>
</feature>
<dbReference type="EnsemblMetazoa" id="AARA011451-RA">
    <property type="protein sequence ID" value="AARA011451-PA"/>
    <property type="gene ID" value="AARA011451"/>
</dbReference>
<feature type="region of interest" description="Disordered" evidence="4">
    <location>
        <begin position="838"/>
        <end position="986"/>
    </location>
</feature>
<reference evidence="6" key="1">
    <citation type="submission" date="2022-08" db="UniProtKB">
        <authorList>
            <consortium name="EnsemblMetazoa"/>
        </authorList>
    </citation>
    <scope>IDENTIFICATION</scope>
    <source>
        <strain evidence="6">Dongola</strain>
    </source>
</reference>
<dbReference type="FunFam" id="2.60.40.150:FF:000006">
    <property type="entry name" value="Synaptotagmin-like 5, isoform CRA_a"/>
    <property type="match status" value="1"/>
</dbReference>
<feature type="region of interest" description="Disordered" evidence="4">
    <location>
        <begin position="3872"/>
        <end position="3894"/>
    </location>
</feature>
<dbReference type="EMBL" id="APCN01006065">
    <property type="status" value="NOT_ANNOTATED_CDS"/>
    <property type="molecule type" value="Genomic_DNA"/>
</dbReference>
<feature type="compositionally biased region" description="Acidic residues" evidence="4">
    <location>
        <begin position="1969"/>
        <end position="1984"/>
    </location>
</feature>
<feature type="region of interest" description="Disordered" evidence="4">
    <location>
        <begin position="1618"/>
        <end position="1658"/>
    </location>
</feature>
<feature type="compositionally biased region" description="Low complexity" evidence="4">
    <location>
        <begin position="441"/>
        <end position="464"/>
    </location>
</feature>
<dbReference type="PANTHER" id="PTHR45716:SF2">
    <property type="entry name" value="BITESIZE, ISOFORM I"/>
    <property type="match status" value="1"/>
</dbReference>
<feature type="compositionally biased region" description="Polar residues" evidence="4">
    <location>
        <begin position="2086"/>
        <end position="2097"/>
    </location>
</feature>
<feature type="region of interest" description="Disordered" evidence="4">
    <location>
        <begin position="1687"/>
        <end position="1802"/>
    </location>
</feature>
<feature type="compositionally biased region" description="Gly residues" evidence="4">
    <location>
        <begin position="2667"/>
        <end position="2681"/>
    </location>
</feature>
<accession>A0A182ICY2</accession>
<feature type="compositionally biased region" description="Basic and acidic residues" evidence="4">
    <location>
        <begin position="2033"/>
        <end position="2046"/>
    </location>
</feature>
<dbReference type="GO" id="GO:0006887">
    <property type="term" value="P:exocytosis"/>
    <property type="evidence" value="ECO:0007669"/>
    <property type="project" value="TreeGrafter"/>
</dbReference>
<feature type="compositionally biased region" description="Low complexity" evidence="4">
    <location>
        <begin position="2728"/>
        <end position="2738"/>
    </location>
</feature>
<dbReference type="CDD" id="cd04020">
    <property type="entry name" value="C2B_SLP_1-2-3-4"/>
    <property type="match status" value="1"/>
</dbReference>
<feature type="compositionally biased region" description="Polar residues" evidence="4">
    <location>
        <begin position="934"/>
        <end position="956"/>
    </location>
</feature>
<name>A0A182ICY2_ANOAR</name>
<feature type="compositionally biased region" description="Polar residues" evidence="4">
    <location>
        <begin position="3823"/>
        <end position="3833"/>
    </location>
</feature>
<feature type="region of interest" description="Disordered" evidence="4">
    <location>
        <begin position="2587"/>
        <end position="2621"/>
    </location>
</feature>
<evidence type="ECO:0000259" key="5">
    <source>
        <dbReference type="PROSITE" id="PS50004"/>
    </source>
</evidence>
<dbReference type="Gene3D" id="2.60.40.150">
    <property type="entry name" value="C2 domain"/>
    <property type="match status" value="2"/>
</dbReference>
<feature type="compositionally biased region" description="Polar residues" evidence="4">
    <location>
        <begin position="1834"/>
        <end position="1843"/>
    </location>
</feature>
<feature type="compositionally biased region" description="Acidic residues" evidence="4">
    <location>
        <begin position="2587"/>
        <end position="2596"/>
    </location>
</feature>
<dbReference type="InterPro" id="IPR043567">
    <property type="entry name" value="SYTL1-5_C2B"/>
</dbReference>
<feature type="compositionally biased region" description="Low complexity" evidence="4">
    <location>
        <begin position="3349"/>
        <end position="3361"/>
    </location>
</feature>
<feature type="compositionally biased region" description="Polar residues" evidence="4">
    <location>
        <begin position="2195"/>
        <end position="2206"/>
    </location>
</feature>
<feature type="compositionally biased region" description="Basic residues" evidence="4">
    <location>
        <begin position="2657"/>
        <end position="2666"/>
    </location>
</feature>
<feature type="region of interest" description="Disordered" evidence="4">
    <location>
        <begin position="3385"/>
        <end position="3422"/>
    </location>
</feature>
<feature type="compositionally biased region" description="Low complexity" evidence="4">
    <location>
        <begin position="3704"/>
        <end position="3720"/>
    </location>
</feature>
<feature type="region of interest" description="Disordered" evidence="4">
    <location>
        <begin position="2831"/>
        <end position="2965"/>
    </location>
</feature>
<feature type="region of interest" description="Disordered" evidence="4">
    <location>
        <begin position="3807"/>
        <end position="3848"/>
    </location>
</feature>
<dbReference type="SUPFAM" id="SSF49562">
    <property type="entry name" value="C2 domain (Calcium/lipid-binding domain, CaLB)"/>
    <property type="match status" value="2"/>
</dbReference>
<feature type="region of interest" description="Disordered" evidence="4">
    <location>
        <begin position="3115"/>
        <end position="3146"/>
    </location>
</feature>
<dbReference type="EMBL" id="APCN01006064">
    <property type="status" value="NOT_ANNOTATED_CDS"/>
    <property type="molecule type" value="Genomic_DNA"/>
</dbReference>
<feature type="region of interest" description="Disordered" evidence="4">
    <location>
        <begin position="3342"/>
        <end position="3361"/>
    </location>
</feature>
<feature type="region of interest" description="Disordered" evidence="4">
    <location>
        <begin position="2384"/>
        <end position="2448"/>
    </location>
</feature>